<keyword evidence="8 11" id="KW-1133">Transmembrane helix</keyword>
<evidence type="ECO:0000256" key="7">
    <source>
        <dbReference type="ARBA" id="ARBA00022833"/>
    </source>
</evidence>
<evidence type="ECO:0000259" key="13">
    <source>
        <dbReference type="Pfam" id="PF17820"/>
    </source>
</evidence>
<comment type="cofactor">
    <cofactor evidence="1">
        <name>Zn(2+)</name>
        <dbReference type="ChEBI" id="CHEBI:29105"/>
    </cofactor>
</comment>
<feature type="domain" description="Peptidase M50" evidence="12">
    <location>
        <begin position="13"/>
        <end position="385"/>
    </location>
</feature>
<dbReference type="Gene3D" id="2.30.42.10">
    <property type="match status" value="1"/>
</dbReference>
<evidence type="ECO:0000256" key="5">
    <source>
        <dbReference type="ARBA" id="ARBA00022692"/>
    </source>
</evidence>
<dbReference type="GO" id="GO:0016020">
    <property type="term" value="C:membrane"/>
    <property type="evidence" value="ECO:0007669"/>
    <property type="project" value="UniProtKB-SubCell"/>
</dbReference>
<keyword evidence="5 11" id="KW-0812">Transmembrane</keyword>
<dbReference type="InterPro" id="IPR008915">
    <property type="entry name" value="Peptidase_M50"/>
</dbReference>
<dbReference type="Pfam" id="PF02163">
    <property type="entry name" value="Peptidase_M50"/>
    <property type="match status" value="1"/>
</dbReference>
<keyword evidence="10 11" id="KW-0472">Membrane</keyword>
<evidence type="ECO:0000313" key="15">
    <source>
        <dbReference type="Proteomes" id="UP000294225"/>
    </source>
</evidence>
<dbReference type="PANTHER" id="PTHR42837:SF2">
    <property type="entry name" value="MEMBRANE METALLOPROTEASE ARASP2, CHLOROPLASTIC-RELATED"/>
    <property type="match status" value="1"/>
</dbReference>
<dbReference type="EMBL" id="SJKC01000002">
    <property type="protein sequence ID" value="TCC37939.1"/>
    <property type="molecule type" value="Genomic_DNA"/>
</dbReference>
<accession>A0A4R0IX21</accession>
<feature type="domain" description="PDZ" evidence="13">
    <location>
        <begin position="187"/>
        <end position="234"/>
    </location>
</feature>
<feature type="transmembrane region" description="Helical" evidence="11">
    <location>
        <begin position="129"/>
        <end position="154"/>
    </location>
</feature>
<organism evidence="14 15">
    <name type="scientific">Kribbella speibonae</name>
    <dbReference type="NCBI Taxonomy" id="1572660"/>
    <lineage>
        <taxon>Bacteria</taxon>
        <taxon>Bacillati</taxon>
        <taxon>Actinomycetota</taxon>
        <taxon>Actinomycetes</taxon>
        <taxon>Propionibacteriales</taxon>
        <taxon>Kribbellaceae</taxon>
        <taxon>Kribbella</taxon>
    </lineage>
</organism>
<dbReference type="PANTHER" id="PTHR42837">
    <property type="entry name" value="REGULATOR OF SIGMA-E PROTEASE RSEP"/>
    <property type="match status" value="1"/>
</dbReference>
<gene>
    <name evidence="14" type="ORF">E0H92_15835</name>
</gene>
<dbReference type="CDD" id="cd06163">
    <property type="entry name" value="S2P-M50_PDZ_RseP-like"/>
    <property type="match status" value="1"/>
</dbReference>
<evidence type="ECO:0000256" key="1">
    <source>
        <dbReference type="ARBA" id="ARBA00001947"/>
    </source>
</evidence>
<dbReference type="SUPFAM" id="SSF50156">
    <property type="entry name" value="PDZ domain-like"/>
    <property type="match status" value="1"/>
</dbReference>
<name>A0A4R0IX21_9ACTN</name>
<dbReference type="InterPro" id="IPR004387">
    <property type="entry name" value="Pept_M50_Zn"/>
</dbReference>
<evidence type="ECO:0000256" key="6">
    <source>
        <dbReference type="ARBA" id="ARBA00022801"/>
    </source>
</evidence>
<evidence type="ECO:0000256" key="10">
    <source>
        <dbReference type="ARBA" id="ARBA00023136"/>
    </source>
</evidence>
<dbReference type="GO" id="GO:0006508">
    <property type="term" value="P:proteolysis"/>
    <property type="evidence" value="ECO:0007669"/>
    <property type="project" value="UniProtKB-KW"/>
</dbReference>
<dbReference type="Proteomes" id="UP000294225">
    <property type="component" value="Unassembled WGS sequence"/>
</dbReference>
<dbReference type="CDD" id="cd23081">
    <property type="entry name" value="cpPDZ_EcRseP-like"/>
    <property type="match status" value="1"/>
</dbReference>
<evidence type="ECO:0000256" key="3">
    <source>
        <dbReference type="ARBA" id="ARBA00007931"/>
    </source>
</evidence>
<proteinExistence type="inferred from homology"/>
<dbReference type="GO" id="GO:0004222">
    <property type="term" value="F:metalloendopeptidase activity"/>
    <property type="evidence" value="ECO:0007669"/>
    <property type="project" value="InterPro"/>
</dbReference>
<dbReference type="RefSeq" id="WP_131496770.1">
    <property type="nucleotide sequence ID" value="NZ_SJKC01000002.1"/>
</dbReference>
<evidence type="ECO:0000256" key="9">
    <source>
        <dbReference type="ARBA" id="ARBA00023049"/>
    </source>
</evidence>
<dbReference type="InterPro" id="IPR036034">
    <property type="entry name" value="PDZ_sf"/>
</dbReference>
<feature type="transmembrane region" description="Helical" evidence="11">
    <location>
        <begin position="406"/>
        <end position="427"/>
    </location>
</feature>
<dbReference type="Pfam" id="PF17820">
    <property type="entry name" value="PDZ_6"/>
    <property type="match status" value="1"/>
</dbReference>
<feature type="transmembrane region" description="Helical" evidence="11">
    <location>
        <begin position="344"/>
        <end position="364"/>
    </location>
</feature>
<keyword evidence="6" id="KW-0378">Hydrolase</keyword>
<comment type="subcellular location">
    <subcellularLocation>
        <location evidence="2">Membrane</location>
        <topology evidence="2">Multi-pass membrane protein</topology>
    </subcellularLocation>
</comment>
<sequence>MSVLLTILGIVVFVLGVLISVGLHEMGHMLPAKAFGMKVTQFFVGFGRTVWSFKRGETEYGIKAIPAGGFVRIIGMMPPAKGQDPTKVRKANTGPIQSMVENARTAEYETISPEDNGRLFYQKVWWKKLIVMASGPLVNVLIAVVLFTGLFTIYGDSVAQTTISTVTDCVIPADQASANRKCQDGDKVSPAKQAGFQVGDKIVAFNGTTITSWDQLTPLIRANTDKPATIVVERNGQQLTLKTSTIINQVLDKPGSDKYVSVGFLGVSPESKVERQSVGYALDKMGGYTVSTIQALGRFPEKLVGVAKSIVGGERDQDSPMSVVGASRVAGEIASSDLNVGAKAATLILLLASLNLFLALFNFIPLLPLDGGHMIGAIWEGIRRGLAKLFGRPDPGYVDVAQLLPIAYVAASVIVVMGVLLVIADIVNPIKLFNG</sequence>
<keyword evidence="7" id="KW-0862">Zinc</keyword>
<reference evidence="14 15" key="1">
    <citation type="submission" date="2019-02" db="EMBL/GenBank/DDBJ databases">
        <title>Kribbella capetownensis sp. nov. and Kribbella speibonae sp. nov., isolated from soil.</title>
        <authorList>
            <person name="Curtis S.M."/>
            <person name="Norton I."/>
            <person name="Everest G.J."/>
            <person name="Meyers P.R."/>
        </authorList>
    </citation>
    <scope>NUCLEOTIDE SEQUENCE [LARGE SCALE GENOMIC DNA]</scope>
    <source>
        <strain evidence="14 15">YM55</strain>
    </source>
</reference>
<protein>
    <submittedName>
        <fullName evidence="14">RIP metalloprotease</fullName>
    </submittedName>
</protein>
<evidence type="ECO:0000256" key="11">
    <source>
        <dbReference type="SAM" id="Phobius"/>
    </source>
</evidence>
<comment type="similarity">
    <text evidence="3">Belongs to the peptidase M50B family.</text>
</comment>
<dbReference type="InterPro" id="IPR041489">
    <property type="entry name" value="PDZ_6"/>
</dbReference>
<evidence type="ECO:0000256" key="2">
    <source>
        <dbReference type="ARBA" id="ARBA00004141"/>
    </source>
</evidence>
<evidence type="ECO:0000256" key="4">
    <source>
        <dbReference type="ARBA" id="ARBA00022670"/>
    </source>
</evidence>
<evidence type="ECO:0000259" key="12">
    <source>
        <dbReference type="Pfam" id="PF02163"/>
    </source>
</evidence>
<evidence type="ECO:0000313" key="14">
    <source>
        <dbReference type="EMBL" id="TCC37939.1"/>
    </source>
</evidence>
<comment type="caution">
    <text evidence="14">The sequence shown here is derived from an EMBL/GenBank/DDBJ whole genome shotgun (WGS) entry which is preliminary data.</text>
</comment>
<keyword evidence="9 14" id="KW-0482">Metalloprotease</keyword>
<dbReference type="AlphaFoldDB" id="A0A4R0IX21"/>
<evidence type="ECO:0000256" key="8">
    <source>
        <dbReference type="ARBA" id="ARBA00022989"/>
    </source>
</evidence>
<keyword evidence="4 14" id="KW-0645">Protease</keyword>